<dbReference type="FunFam" id="3.40.50.2000:FF:000020">
    <property type="entry name" value="Glycosyltransferase"/>
    <property type="match status" value="1"/>
</dbReference>
<dbReference type="Proteomes" id="UP001231189">
    <property type="component" value="Unassembled WGS sequence"/>
</dbReference>
<comment type="similarity">
    <text evidence="1 3">Belongs to the UDP-glycosyltransferase family.</text>
</comment>
<evidence type="ECO:0000256" key="1">
    <source>
        <dbReference type="ARBA" id="ARBA00009995"/>
    </source>
</evidence>
<dbReference type="CDD" id="cd03784">
    <property type="entry name" value="GT1_Gtf-like"/>
    <property type="match status" value="1"/>
</dbReference>
<evidence type="ECO:0000256" key="4">
    <source>
        <dbReference type="RuleBase" id="RU362057"/>
    </source>
</evidence>
<dbReference type="InterPro" id="IPR002213">
    <property type="entry name" value="UDP_glucos_trans"/>
</dbReference>
<dbReference type="PROSITE" id="PS00375">
    <property type="entry name" value="UDPGT"/>
    <property type="match status" value="1"/>
</dbReference>
<keyword evidence="2 3" id="KW-0808">Transferase</keyword>
<comment type="caution">
    <text evidence="5">The sequence shown here is derived from an EMBL/GenBank/DDBJ whole genome shotgun (WGS) entry which is preliminary data.</text>
</comment>
<dbReference type="PANTHER" id="PTHR48048">
    <property type="entry name" value="GLYCOSYLTRANSFERASE"/>
    <property type="match status" value="1"/>
</dbReference>
<dbReference type="EC" id="2.4.1.-" evidence="4"/>
<organism evidence="5 6">
    <name type="scientific">Lolium multiflorum</name>
    <name type="common">Italian ryegrass</name>
    <name type="synonym">Lolium perenne subsp. multiflorum</name>
    <dbReference type="NCBI Taxonomy" id="4521"/>
    <lineage>
        <taxon>Eukaryota</taxon>
        <taxon>Viridiplantae</taxon>
        <taxon>Streptophyta</taxon>
        <taxon>Embryophyta</taxon>
        <taxon>Tracheophyta</taxon>
        <taxon>Spermatophyta</taxon>
        <taxon>Magnoliopsida</taxon>
        <taxon>Liliopsida</taxon>
        <taxon>Poales</taxon>
        <taxon>Poaceae</taxon>
        <taxon>BOP clade</taxon>
        <taxon>Pooideae</taxon>
        <taxon>Poodae</taxon>
        <taxon>Poeae</taxon>
        <taxon>Poeae Chloroplast Group 2 (Poeae type)</taxon>
        <taxon>Loliodinae</taxon>
        <taxon>Loliinae</taxon>
        <taxon>Lolium</taxon>
    </lineage>
</organism>
<dbReference type="SUPFAM" id="SSF53756">
    <property type="entry name" value="UDP-Glycosyltransferase/glycogen phosphorylase"/>
    <property type="match status" value="1"/>
</dbReference>
<evidence type="ECO:0000313" key="6">
    <source>
        <dbReference type="Proteomes" id="UP001231189"/>
    </source>
</evidence>
<dbReference type="Pfam" id="PF00201">
    <property type="entry name" value="UDPGT"/>
    <property type="match status" value="1"/>
</dbReference>
<name>A0AAD8SZM1_LOLMU</name>
<gene>
    <name evidence="5" type="ORF">QYE76_055387</name>
</gene>
<dbReference type="AlphaFoldDB" id="A0AAD8SZM1"/>
<sequence>MTQAAGKQKNTRAQTTQAMGSGVVLYTWMVRGHLHPMTQLADHLAGHGVPVTVAVADVPSTGESSQTIARLSATYPSVSFHLLPPAPTRSPEDAADPNADPFITLIADLRATNAALLAFLRSLPPVKALVADFFCAYGLDAAAELGVPAYVFFSLCASALATFLHIPVMRPAVSFGEMGRSLLHFPGVHPIPASDLPEALLDRENMQYGTILGLFEQLPRATGILSNTFDWLEPRAVKAINDGTPRLGKSVPKLFCVGPLVGEERGGNKNHESLSWLDKQPAGSVVFLCFGSASSVPAEQLSEIAVGLERSGHAFLWAVRAPVAPDADSTKRFEGRGDAAVEALLPDGFLDRTRGRGMVMSSWAPQVEVLRHPAIGAFVTHCGWNSIMEAVTAGVPMLCWPMYAEQRMNKVFIVEDMKLGVTIDGYDEAMVKAGEVEAKVRLVMDSEHGKEIRDRTMLAKQMAADALECGGSSTAACVEFINSLNISTPN</sequence>
<dbReference type="GO" id="GO:0035251">
    <property type="term" value="F:UDP-glucosyltransferase activity"/>
    <property type="evidence" value="ECO:0007669"/>
    <property type="project" value="InterPro"/>
</dbReference>
<protein>
    <recommendedName>
        <fullName evidence="4">Glycosyltransferase</fullName>
        <ecNumber evidence="4">2.4.1.-</ecNumber>
    </recommendedName>
</protein>
<reference evidence="5" key="1">
    <citation type="submission" date="2023-07" db="EMBL/GenBank/DDBJ databases">
        <title>A chromosome-level genome assembly of Lolium multiflorum.</title>
        <authorList>
            <person name="Chen Y."/>
            <person name="Copetti D."/>
            <person name="Kolliker R."/>
            <person name="Studer B."/>
        </authorList>
    </citation>
    <scope>NUCLEOTIDE SEQUENCE</scope>
    <source>
        <strain evidence="5">02402/16</strain>
        <tissue evidence="5">Leaf</tissue>
    </source>
</reference>
<dbReference type="Gene3D" id="3.40.50.2000">
    <property type="entry name" value="Glycogen Phosphorylase B"/>
    <property type="match status" value="2"/>
</dbReference>
<dbReference type="InterPro" id="IPR035595">
    <property type="entry name" value="UDP_glycos_trans_CS"/>
</dbReference>
<keyword evidence="6" id="KW-1185">Reference proteome</keyword>
<keyword evidence="3" id="KW-0328">Glycosyltransferase</keyword>
<proteinExistence type="inferred from homology"/>
<accession>A0AAD8SZM1</accession>
<dbReference type="InterPro" id="IPR050481">
    <property type="entry name" value="UDP-glycosyltransf_plant"/>
</dbReference>
<dbReference type="PANTHER" id="PTHR48048:SF99">
    <property type="entry name" value="GLYCOSYLTRANSFERASE"/>
    <property type="match status" value="1"/>
</dbReference>
<dbReference type="EMBL" id="JAUUTY010000003">
    <property type="protein sequence ID" value="KAK1667228.1"/>
    <property type="molecule type" value="Genomic_DNA"/>
</dbReference>
<evidence type="ECO:0000256" key="3">
    <source>
        <dbReference type="RuleBase" id="RU003718"/>
    </source>
</evidence>
<evidence type="ECO:0000313" key="5">
    <source>
        <dbReference type="EMBL" id="KAK1667228.1"/>
    </source>
</evidence>
<evidence type="ECO:0000256" key="2">
    <source>
        <dbReference type="ARBA" id="ARBA00022679"/>
    </source>
</evidence>